<feature type="region of interest" description="Disordered" evidence="1">
    <location>
        <begin position="92"/>
        <end position="113"/>
    </location>
</feature>
<evidence type="ECO:0000313" key="4">
    <source>
        <dbReference type="Proteomes" id="UP000547976"/>
    </source>
</evidence>
<proteinExistence type="predicted"/>
<evidence type="ECO:0000313" key="3">
    <source>
        <dbReference type="EMBL" id="KAF5602088.1"/>
    </source>
</evidence>
<organism evidence="3 4">
    <name type="scientific">Gibberella subglutinans</name>
    <name type="common">Fusarium subglutinans</name>
    <dbReference type="NCBI Taxonomy" id="42677"/>
    <lineage>
        <taxon>Eukaryota</taxon>
        <taxon>Fungi</taxon>
        <taxon>Dikarya</taxon>
        <taxon>Ascomycota</taxon>
        <taxon>Pezizomycotina</taxon>
        <taxon>Sordariomycetes</taxon>
        <taxon>Hypocreomycetidae</taxon>
        <taxon>Hypocreales</taxon>
        <taxon>Nectriaceae</taxon>
        <taxon>Fusarium</taxon>
        <taxon>Fusarium fujikuroi species complex</taxon>
    </lineage>
</organism>
<dbReference type="EMBL" id="JAAOAV010000103">
    <property type="protein sequence ID" value="KAF5602088.1"/>
    <property type="molecule type" value="Genomic_DNA"/>
</dbReference>
<sequence>MNRQPFVRILYRCAGAIIGPRGIAIGVGRSQVHSAKRDMELAATKKALVVRSRRINWGGYSLQESYVVLADNVVSGVSAMAYADRTELPPTVVSRQRHRTSIGREREATAPMNQSSTFSVRANDMGRRRGWDVGGFIRHRSIAQASSCIMWKGISSGRAQVADSMPSSLITGGGVVASRFTSSETVVDELPMADMSASGAKAPLQALTSDAAKTNDVIVDRQGLHHDLKFACRIVTHFAPPSPTALLPFYLISPHQRQINRTNNSMDFSCRVQINNESSEDLLLEDSGLESGNWPLRQPLNVIEAGTQQTIYLAQPSWGGSKAWVTYEARYGQGWRNFTLEFECPAMPLSKNHVKVKDCSRVFEIDVTDVQERGSPLTANVTIRMDSKKSITTKNDDFRANYDIGVGVSFPTKMDIKFPVHESIVVAAFIESDMTFPRGTVYNNINDKQWEFFRGVVWNDDPSCLLFEDVTEDNRMFGLGVEWLNAFKFGDEKCMIKRSHMGDLQFFHGMGSVMGEKPQKTRKNILTWMEVMYKLACGDQGISEDDTLDNVLPGFFTKDTIPSKSDTLRDLILATTPKYKDANIRKRAFGICLHMISDSYALGHTQRRLRNPSDLIERDTAGYIRFKPDTYGDWGSILCFHTYNDQDGDRHAHYDDKDGEQDPAPRDVTTFNEMIGARNAIMGCTEMINLFIKKTPWQEGVKKFLEDEIFVLDRDAKPSDHFTDESVVSYVYAQRDEEIEYRAGLEKKLASLEEGGLTTKKKCDGRSRVVSALAMLCLFISAIFFTFFTMRIHGFMY</sequence>
<dbReference type="Gene3D" id="2.60.270.50">
    <property type="match status" value="1"/>
</dbReference>
<keyword evidence="2" id="KW-0472">Membrane</keyword>
<dbReference type="AlphaFoldDB" id="A0A8H5UXS3"/>
<feature type="transmembrane region" description="Helical" evidence="2">
    <location>
        <begin position="769"/>
        <end position="788"/>
    </location>
</feature>
<dbReference type="Proteomes" id="UP000547976">
    <property type="component" value="Unassembled WGS sequence"/>
</dbReference>
<dbReference type="RefSeq" id="XP_036536601.1">
    <property type="nucleotide sequence ID" value="XM_036686278.1"/>
</dbReference>
<keyword evidence="4" id="KW-1185">Reference proteome</keyword>
<keyword evidence="2" id="KW-1133">Transmembrane helix</keyword>
<dbReference type="GeneID" id="59320996"/>
<accession>A0A8H5UXS3</accession>
<evidence type="ECO:0000256" key="1">
    <source>
        <dbReference type="SAM" id="MobiDB-lite"/>
    </source>
</evidence>
<gene>
    <name evidence="3" type="ORF">FSUBG_7923</name>
</gene>
<protein>
    <submittedName>
        <fullName evidence="3">Uncharacterized protein</fullName>
    </submittedName>
</protein>
<comment type="caution">
    <text evidence="3">The sequence shown here is derived from an EMBL/GenBank/DDBJ whole genome shotgun (WGS) entry which is preliminary data.</text>
</comment>
<keyword evidence="2" id="KW-0812">Transmembrane</keyword>
<name>A0A8H5UXS3_GIBSU</name>
<reference evidence="3 4" key="1">
    <citation type="submission" date="2020-05" db="EMBL/GenBank/DDBJ databases">
        <title>Identification and distribution of gene clusters putatively required for synthesis of sphingolipid metabolism inhibitors in phylogenetically diverse species of the filamentous fungus Fusarium.</title>
        <authorList>
            <person name="Kim H.-S."/>
            <person name="Busman M."/>
            <person name="Brown D.W."/>
            <person name="Divon H."/>
            <person name="Uhlig S."/>
            <person name="Proctor R.H."/>
        </authorList>
    </citation>
    <scope>NUCLEOTIDE SEQUENCE [LARGE SCALE GENOMIC DNA]</scope>
    <source>
        <strain evidence="3 4">NRRL 66333</strain>
    </source>
</reference>
<evidence type="ECO:0000256" key="2">
    <source>
        <dbReference type="SAM" id="Phobius"/>
    </source>
</evidence>
<dbReference type="OrthoDB" id="5423490at2759"/>